<evidence type="ECO:0000313" key="4">
    <source>
        <dbReference type="Proteomes" id="UP001165342"/>
    </source>
</evidence>
<evidence type="ECO:0000313" key="3">
    <source>
        <dbReference type="EMBL" id="MCL6730883.1"/>
    </source>
</evidence>
<dbReference type="Proteomes" id="UP001165342">
    <property type="component" value="Unassembled WGS sequence"/>
</dbReference>
<keyword evidence="1" id="KW-0175">Coiled coil</keyword>
<sequence length="151" mass="16067">MTSIRIMCLVAWSTAALIPAAAFAAPATPAAPAGDLSVCEALNTEMDVIGKQTEKQMVAMGGRIGEMATQAIADNKMHNAIQSQVGKLNWVAPGLGTALDLINKSARDAKTKMRELRMERERVAATLTVEQAVSRMVALSNELILNDCAQL</sequence>
<evidence type="ECO:0000256" key="2">
    <source>
        <dbReference type="SAM" id="SignalP"/>
    </source>
</evidence>
<dbReference type="EMBL" id="JAMGBE010000004">
    <property type="protein sequence ID" value="MCL6730883.1"/>
    <property type="molecule type" value="Genomic_DNA"/>
</dbReference>
<evidence type="ECO:0000256" key="1">
    <source>
        <dbReference type="SAM" id="Coils"/>
    </source>
</evidence>
<evidence type="ECO:0008006" key="5">
    <source>
        <dbReference type="Google" id="ProtNLM"/>
    </source>
</evidence>
<feature type="signal peptide" evidence="2">
    <location>
        <begin position="1"/>
        <end position="24"/>
    </location>
</feature>
<dbReference type="RefSeq" id="WP_249832376.1">
    <property type="nucleotide sequence ID" value="NZ_JAMGBE010000004.1"/>
</dbReference>
<organism evidence="3 4">
    <name type="scientific">Sphingomonas hankyongi</name>
    <dbReference type="NCBI Taxonomy" id="2908209"/>
    <lineage>
        <taxon>Bacteria</taxon>
        <taxon>Pseudomonadati</taxon>
        <taxon>Pseudomonadota</taxon>
        <taxon>Alphaproteobacteria</taxon>
        <taxon>Sphingomonadales</taxon>
        <taxon>Sphingomonadaceae</taxon>
        <taxon>Sphingomonas</taxon>
    </lineage>
</organism>
<keyword evidence="2" id="KW-0732">Signal</keyword>
<proteinExistence type="predicted"/>
<comment type="caution">
    <text evidence="3">The sequence shown here is derived from an EMBL/GenBank/DDBJ whole genome shotgun (WGS) entry which is preliminary data.</text>
</comment>
<protein>
    <recommendedName>
        <fullName evidence="5">Secreted protein</fullName>
    </recommendedName>
</protein>
<reference evidence="3" key="1">
    <citation type="submission" date="2022-05" db="EMBL/GenBank/DDBJ databases">
        <authorList>
            <person name="Jo J.-H."/>
            <person name="Im W.-T."/>
        </authorList>
    </citation>
    <scope>NUCLEOTIDE SEQUENCE</scope>
    <source>
        <strain evidence="3">SE220</strain>
    </source>
</reference>
<gene>
    <name evidence="3" type="ORF">LZ538_12615</name>
</gene>
<feature type="chain" id="PRO_5046741436" description="Secreted protein" evidence="2">
    <location>
        <begin position="25"/>
        <end position="151"/>
    </location>
</feature>
<name>A0ABT0S4U4_9SPHN</name>
<feature type="coiled-coil region" evidence="1">
    <location>
        <begin position="99"/>
        <end position="126"/>
    </location>
</feature>
<accession>A0ABT0S4U4</accession>
<keyword evidence="4" id="KW-1185">Reference proteome</keyword>